<proteinExistence type="predicted"/>
<dbReference type="Proteomes" id="UP001148662">
    <property type="component" value="Unassembled WGS sequence"/>
</dbReference>
<evidence type="ECO:0000313" key="1">
    <source>
        <dbReference type="EMBL" id="KAJ3553536.1"/>
    </source>
</evidence>
<dbReference type="EMBL" id="JANHOG010000527">
    <property type="protein sequence ID" value="KAJ3553536.1"/>
    <property type="molecule type" value="Genomic_DNA"/>
</dbReference>
<reference evidence="1" key="1">
    <citation type="submission" date="2022-07" db="EMBL/GenBank/DDBJ databases">
        <title>Genome Sequence of Phlebia brevispora.</title>
        <authorList>
            <person name="Buettner E."/>
        </authorList>
    </citation>
    <scope>NUCLEOTIDE SEQUENCE</scope>
    <source>
        <strain evidence="1">MPL23</strain>
    </source>
</reference>
<sequence>MSWSPKNLYNVWRRSVQSGDKFDDARFMHPSKPVSLFQQRWKSKTLTRAYHGDHINEKIFKRWYLPSTLPDVRPRKVKPQVSSIGLKQWARKDDVADQEQKRLEEEEKKGMAPVGSLMFTEVERRIDVLIFRSCFASSVYEARRMVVHGDVLLNGKKHTNANTRLAPGDMITVDPAAIRFLQPKPEAKAKSEAEAEESAEASSEDATKSAEKATEPPETHKESTKSKYAITPFNLPPYASAWIFIPAYLEVSFATCSAVFLRHPTARPGYSEIPTPFDADGEIMRLTWEWYADRHTRMRSKRQLARMPENRGFVPPPHLVRDTNLSPTV</sequence>
<gene>
    <name evidence="1" type="ORF">NM688_g3557</name>
</gene>
<evidence type="ECO:0000313" key="2">
    <source>
        <dbReference type="Proteomes" id="UP001148662"/>
    </source>
</evidence>
<organism evidence="1 2">
    <name type="scientific">Phlebia brevispora</name>
    <dbReference type="NCBI Taxonomy" id="194682"/>
    <lineage>
        <taxon>Eukaryota</taxon>
        <taxon>Fungi</taxon>
        <taxon>Dikarya</taxon>
        <taxon>Basidiomycota</taxon>
        <taxon>Agaricomycotina</taxon>
        <taxon>Agaricomycetes</taxon>
        <taxon>Polyporales</taxon>
        <taxon>Meruliaceae</taxon>
        <taxon>Phlebia</taxon>
    </lineage>
</organism>
<accession>A0ACC1T577</accession>
<comment type="caution">
    <text evidence="1">The sequence shown here is derived from an EMBL/GenBank/DDBJ whole genome shotgun (WGS) entry which is preliminary data.</text>
</comment>
<keyword evidence="2" id="KW-1185">Reference proteome</keyword>
<name>A0ACC1T577_9APHY</name>
<protein>
    <submittedName>
        <fullName evidence="1">Uncharacterized protein</fullName>
    </submittedName>
</protein>